<dbReference type="InterPro" id="IPR025906">
    <property type="entry name" value="YjfB_motility"/>
</dbReference>
<reference evidence="2 3" key="1">
    <citation type="submission" date="2017-06" db="EMBL/GenBank/DDBJ databases">
        <title>Azoarcus sp. TSNA42 complete genome sequence.</title>
        <authorList>
            <person name="Woo J.-H."/>
            <person name="Kim H.-S."/>
        </authorList>
    </citation>
    <scope>NUCLEOTIDE SEQUENCE [LARGE SCALE GENOMIC DNA]</scope>
    <source>
        <strain evidence="2 3">TSNA42</strain>
    </source>
</reference>
<dbReference type="Proteomes" id="UP000244902">
    <property type="component" value="Chromosome"/>
</dbReference>
<name>A0A2U8GRZ8_9RHOO</name>
<organism evidence="1 4">
    <name type="scientific">Parazoarcus communis</name>
    <dbReference type="NCBI Taxonomy" id="41977"/>
    <lineage>
        <taxon>Bacteria</taxon>
        <taxon>Pseudomonadati</taxon>
        <taxon>Pseudomonadota</taxon>
        <taxon>Betaproteobacteria</taxon>
        <taxon>Rhodocyclales</taxon>
        <taxon>Zoogloeaceae</taxon>
        <taxon>Parazoarcus</taxon>
    </lineage>
</organism>
<keyword evidence="4" id="KW-1185">Reference proteome</keyword>
<evidence type="ECO:0000313" key="4">
    <source>
        <dbReference type="Proteomes" id="UP000244930"/>
    </source>
</evidence>
<reference evidence="1 4" key="2">
    <citation type="submission" date="2017-06" db="EMBL/GenBank/DDBJ databases">
        <title>Azoarcus.</title>
        <authorList>
            <person name="Woo J.-H."/>
            <person name="Kim H.-S."/>
        </authorList>
    </citation>
    <scope>NUCLEOTIDE SEQUENCE [LARGE SCALE GENOMIC DNA]</scope>
    <source>
        <strain evidence="1 4">TSPY31</strain>
    </source>
</reference>
<evidence type="ECO:0000313" key="1">
    <source>
        <dbReference type="EMBL" id="AWI76432.1"/>
    </source>
</evidence>
<evidence type="ECO:0000313" key="2">
    <source>
        <dbReference type="EMBL" id="AWI79099.1"/>
    </source>
</evidence>
<evidence type="ECO:0008006" key="5">
    <source>
        <dbReference type="Google" id="ProtNLM"/>
    </source>
</evidence>
<dbReference type="Pfam" id="PF14070">
    <property type="entry name" value="YjfB_motility"/>
    <property type="match status" value="1"/>
</dbReference>
<dbReference type="Proteomes" id="UP000244930">
    <property type="component" value="Chromosome"/>
</dbReference>
<dbReference type="EMBL" id="CP022188">
    <property type="protein sequence ID" value="AWI79099.1"/>
    <property type="molecule type" value="Genomic_DNA"/>
</dbReference>
<accession>A0A2U8GRZ8</accession>
<dbReference type="KEGG" id="acom:CEW83_15445"/>
<sequence>MDVSSIAAAASANSAAQLQQEVSMSVLKKAMDIQEQSAMQLLEALPPVPAAPAGTAGGVIDTWA</sequence>
<evidence type="ECO:0000313" key="3">
    <source>
        <dbReference type="Proteomes" id="UP000244902"/>
    </source>
</evidence>
<dbReference type="AlphaFoldDB" id="A0A2U8GRZ8"/>
<proteinExistence type="predicted"/>
<dbReference type="RefSeq" id="WP_108950131.1">
    <property type="nucleotide sequence ID" value="NZ_CP022187.1"/>
</dbReference>
<gene>
    <name evidence="1" type="ORF">CEW83_15445</name>
    <name evidence="2" type="ORF">CEW87_06815</name>
</gene>
<dbReference type="EMBL" id="CP022187">
    <property type="protein sequence ID" value="AWI76432.1"/>
    <property type="molecule type" value="Genomic_DNA"/>
</dbReference>
<protein>
    <recommendedName>
        <fullName evidence="5">Motility protein</fullName>
    </recommendedName>
</protein>